<organism evidence="1 2">
    <name type="scientific">Synaphobranchus kaupii</name>
    <name type="common">Kaup's arrowtooth eel</name>
    <dbReference type="NCBI Taxonomy" id="118154"/>
    <lineage>
        <taxon>Eukaryota</taxon>
        <taxon>Metazoa</taxon>
        <taxon>Chordata</taxon>
        <taxon>Craniata</taxon>
        <taxon>Vertebrata</taxon>
        <taxon>Euteleostomi</taxon>
        <taxon>Actinopterygii</taxon>
        <taxon>Neopterygii</taxon>
        <taxon>Teleostei</taxon>
        <taxon>Anguilliformes</taxon>
        <taxon>Synaphobranchidae</taxon>
        <taxon>Synaphobranchus</taxon>
    </lineage>
</organism>
<proteinExistence type="predicted"/>
<gene>
    <name evidence="1" type="ORF">SKAU_G00208390</name>
</gene>
<accession>A0A9Q1F8M0</accession>
<dbReference type="AlphaFoldDB" id="A0A9Q1F8M0"/>
<protein>
    <submittedName>
        <fullName evidence="1">Uncharacterized protein</fullName>
    </submittedName>
</protein>
<dbReference type="PANTHER" id="PTHR33331">
    <property type="entry name" value="COILED-COIL DOMAIN-CONTAINING PROTEIN 162"/>
    <property type="match status" value="1"/>
</dbReference>
<dbReference type="InterPro" id="IPR040401">
    <property type="entry name" value="CCDC162"/>
</dbReference>
<reference evidence="1" key="1">
    <citation type="journal article" date="2023" name="Science">
        <title>Genome structures resolve the early diversification of teleost fishes.</title>
        <authorList>
            <person name="Parey E."/>
            <person name="Louis A."/>
            <person name="Montfort J."/>
            <person name="Bouchez O."/>
            <person name="Roques C."/>
            <person name="Iampietro C."/>
            <person name="Lluch J."/>
            <person name="Castinel A."/>
            <person name="Donnadieu C."/>
            <person name="Desvignes T."/>
            <person name="Floi Bucao C."/>
            <person name="Jouanno E."/>
            <person name="Wen M."/>
            <person name="Mejri S."/>
            <person name="Dirks R."/>
            <person name="Jansen H."/>
            <person name="Henkel C."/>
            <person name="Chen W.J."/>
            <person name="Zahm M."/>
            <person name="Cabau C."/>
            <person name="Klopp C."/>
            <person name="Thompson A.W."/>
            <person name="Robinson-Rechavi M."/>
            <person name="Braasch I."/>
            <person name="Lecointre G."/>
            <person name="Bobe J."/>
            <person name="Postlethwait J.H."/>
            <person name="Berthelot C."/>
            <person name="Roest Crollius H."/>
            <person name="Guiguen Y."/>
        </authorList>
    </citation>
    <scope>NUCLEOTIDE SEQUENCE</scope>
    <source>
        <strain evidence="1">WJC10195</strain>
    </source>
</reference>
<sequence length="137" mass="15016">MRRGIRYGYREGLQKLGLDDEQEGCGDDSTGAKGAYLALLYLRHLRIRQLQRTCLGILNYLRSVERTLTIDTAGLRMEGGELSSSAEESTWMSVSRGGSGSTVGLGSQQYLHNTPADYKNLKAGLDDAAALQLPFNE</sequence>
<dbReference type="Proteomes" id="UP001152622">
    <property type="component" value="Chromosome 7"/>
</dbReference>
<comment type="caution">
    <text evidence="1">The sequence shown here is derived from an EMBL/GenBank/DDBJ whole genome shotgun (WGS) entry which is preliminary data.</text>
</comment>
<keyword evidence="2" id="KW-1185">Reference proteome</keyword>
<dbReference type="PANTHER" id="PTHR33331:SF13">
    <property type="entry name" value="COILED-COIL DOMAIN CONTAINING 162"/>
    <property type="match status" value="1"/>
</dbReference>
<evidence type="ECO:0000313" key="1">
    <source>
        <dbReference type="EMBL" id="KAJ8353272.1"/>
    </source>
</evidence>
<evidence type="ECO:0000313" key="2">
    <source>
        <dbReference type="Proteomes" id="UP001152622"/>
    </source>
</evidence>
<dbReference type="EMBL" id="JAINUF010000007">
    <property type="protein sequence ID" value="KAJ8353272.1"/>
    <property type="molecule type" value="Genomic_DNA"/>
</dbReference>
<name>A0A9Q1F8M0_SYNKA</name>
<dbReference type="OrthoDB" id="76966at2759"/>